<dbReference type="EMBL" id="QXFV01000024">
    <property type="protein sequence ID" value="KAE9052049.1"/>
    <property type="molecule type" value="Genomic_DNA"/>
</dbReference>
<sequence length="322" mass="36683">MNQGGPPSVQRRDGPPSSQYGPQSQQQQWRDEPQEGRCMQPRRDDWNLGQQPRRFEYAGYSPPRYNDGPLYAVEHKNAGMQANRSDVVEWILDSGSQANVAGMVDDRLLDDVVYTPNAKVNLISLGYLQMTGRYQLTGSPDQHTAKLSKPDTVLKFDMHENIYRLRTEHVPGDMVMAALKQDMGSKKQMELLRQRFGHAFIHTVKRLAHKFHVGVTLNAKGLTSYECVACAEAKAKRMTNVRIQKRDSEPLQVLMLAICSIRPATTGGCSMFLFVVDEATRFKWAFLIPNKGEATFLLMNRLRTQLREYKVERLWSDQGGDF</sequence>
<dbReference type="Gene3D" id="3.30.420.10">
    <property type="entry name" value="Ribonuclease H-like superfamily/Ribonuclease H"/>
    <property type="match status" value="1"/>
</dbReference>
<accession>A0A6A3PAY5</accession>
<organism evidence="2 3">
    <name type="scientific">Phytophthora rubi</name>
    <dbReference type="NCBI Taxonomy" id="129364"/>
    <lineage>
        <taxon>Eukaryota</taxon>
        <taxon>Sar</taxon>
        <taxon>Stramenopiles</taxon>
        <taxon>Oomycota</taxon>
        <taxon>Peronosporomycetes</taxon>
        <taxon>Peronosporales</taxon>
        <taxon>Peronosporaceae</taxon>
        <taxon>Phytophthora</taxon>
    </lineage>
</organism>
<evidence type="ECO:0000313" key="3">
    <source>
        <dbReference type="Proteomes" id="UP000429607"/>
    </source>
</evidence>
<dbReference type="GO" id="GO:0003676">
    <property type="term" value="F:nucleic acid binding"/>
    <property type="evidence" value="ECO:0007669"/>
    <property type="project" value="InterPro"/>
</dbReference>
<feature type="compositionally biased region" description="Basic and acidic residues" evidence="1">
    <location>
        <begin position="29"/>
        <end position="46"/>
    </location>
</feature>
<name>A0A6A3PAY5_9STRA</name>
<gene>
    <name evidence="2" type="ORF">PR001_g869</name>
</gene>
<dbReference type="Proteomes" id="UP000429607">
    <property type="component" value="Unassembled WGS sequence"/>
</dbReference>
<evidence type="ECO:0000256" key="1">
    <source>
        <dbReference type="SAM" id="MobiDB-lite"/>
    </source>
</evidence>
<evidence type="ECO:0008006" key="4">
    <source>
        <dbReference type="Google" id="ProtNLM"/>
    </source>
</evidence>
<proteinExistence type="predicted"/>
<comment type="caution">
    <text evidence="2">The sequence shown here is derived from an EMBL/GenBank/DDBJ whole genome shotgun (WGS) entry which is preliminary data.</text>
</comment>
<reference evidence="2 3" key="1">
    <citation type="submission" date="2018-09" db="EMBL/GenBank/DDBJ databases">
        <title>Genomic investigation of the strawberry pathogen Phytophthora fragariae indicates pathogenicity is determined by transcriptional variation in three key races.</title>
        <authorList>
            <person name="Adams T.M."/>
            <person name="Armitage A.D."/>
            <person name="Sobczyk M.K."/>
            <person name="Bates H.J."/>
            <person name="Dunwell J.M."/>
            <person name="Nellist C.F."/>
            <person name="Harrison R.J."/>
        </authorList>
    </citation>
    <scope>NUCLEOTIDE SEQUENCE [LARGE SCALE GENOMIC DNA]</scope>
    <source>
        <strain evidence="2 3">SCRP249</strain>
    </source>
</reference>
<feature type="compositionally biased region" description="Low complexity" evidence="1">
    <location>
        <begin position="15"/>
        <end position="28"/>
    </location>
</feature>
<evidence type="ECO:0000313" key="2">
    <source>
        <dbReference type="EMBL" id="KAE9052049.1"/>
    </source>
</evidence>
<dbReference type="AlphaFoldDB" id="A0A6A3PAY5"/>
<protein>
    <recommendedName>
        <fullName evidence="4">Integrase catalytic domain-containing protein</fullName>
    </recommendedName>
</protein>
<dbReference type="InterPro" id="IPR036397">
    <property type="entry name" value="RNaseH_sf"/>
</dbReference>
<feature type="region of interest" description="Disordered" evidence="1">
    <location>
        <begin position="1"/>
        <end position="51"/>
    </location>
</feature>